<evidence type="ECO:0000256" key="2">
    <source>
        <dbReference type="ARBA" id="ARBA00011977"/>
    </source>
</evidence>
<evidence type="ECO:0000256" key="7">
    <source>
        <dbReference type="SAM" id="MobiDB-lite"/>
    </source>
</evidence>
<dbReference type="InterPro" id="IPR029063">
    <property type="entry name" value="SAM-dependent_MTases_sf"/>
</dbReference>
<feature type="region of interest" description="Disordered" evidence="7">
    <location>
        <begin position="1"/>
        <end position="33"/>
    </location>
</feature>
<evidence type="ECO:0000256" key="6">
    <source>
        <dbReference type="ARBA" id="ARBA00022694"/>
    </source>
</evidence>
<evidence type="ECO:0000256" key="1">
    <source>
        <dbReference type="ARBA" id="ARBA00000142"/>
    </source>
</evidence>
<keyword evidence="5" id="KW-0949">S-adenosyl-L-methionine</keyword>
<accession>A0ABQ0DV23</accession>
<gene>
    <name evidence="8" type="ORF">ENUP19_0302G0002</name>
</gene>
<feature type="compositionally biased region" description="Basic and acidic residues" evidence="7">
    <location>
        <begin position="1"/>
        <end position="26"/>
    </location>
</feature>
<dbReference type="Pfam" id="PF02390">
    <property type="entry name" value="Methyltransf_4"/>
    <property type="match status" value="1"/>
</dbReference>
<comment type="caution">
    <text evidence="8">The sequence shown here is derived from an EMBL/GenBank/DDBJ whole genome shotgun (WGS) entry which is preliminary data.</text>
</comment>
<dbReference type="SUPFAM" id="SSF53335">
    <property type="entry name" value="S-adenosyl-L-methionine-dependent methyltransferases"/>
    <property type="match status" value="1"/>
</dbReference>
<evidence type="ECO:0000256" key="5">
    <source>
        <dbReference type="ARBA" id="ARBA00022691"/>
    </source>
</evidence>
<evidence type="ECO:0000313" key="8">
    <source>
        <dbReference type="EMBL" id="GAB1226691.1"/>
    </source>
</evidence>
<evidence type="ECO:0000256" key="3">
    <source>
        <dbReference type="ARBA" id="ARBA00022603"/>
    </source>
</evidence>
<reference evidence="8 9" key="1">
    <citation type="journal article" date="2019" name="PLoS Negl. Trop. Dis.">
        <title>Whole genome sequencing of Entamoeba nuttalli reveals mammalian host-related molecular signatures and a novel octapeptide-repeat surface protein.</title>
        <authorList>
            <person name="Tanaka M."/>
            <person name="Makiuchi T."/>
            <person name="Komiyama T."/>
            <person name="Shiina T."/>
            <person name="Osaki K."/>
            <person name="Tachibana H."/>
        </authorList>
    </citation>
    <scope>NUCLEOTIDE SEQUENCE [LARGE SCALE GENOMIC DNA]</scope>
    <source>
        <strain evidence="8 9">P19-061405</strain>
    </source>
</reference>
<dbReference type="InterPro" id="IPR003358">
    <property type="entry name" value="tRNA_(Gua-N-7)_MeTrfase_Trmb"/>
</dbReference>
<keyword evidence="4" id="KW-0808">Transferase</keyword>
<keyword evidence="6" id="KW-0819">tRNA processing</keyword>
<dbReference type="PROSITE" id="PS51625">
    <property type="entry name" value="SAM_MT_TRMB"/>
    <property type="match status" value="1"/>
</dbReference>
<sequence>MSKESTTPKEINERKIEEKSQKEEKKMKKQRYKKEEEILGNPLEEYFEKVSKNVAPYNPIGRAEEEIEEGFSQKSIFYINKLFADAAQERNYGKVIYLYKKLIESGIKEDLHTITNIINSAARVGDGILVDKTWIRMKQLGLKANEVTRTVSVKGYFAAGLVEKAMYTYYCMDNRNNIRSINAAIRGLLRLGNSKQIHTFTKHPINAEDMTTKEYLTALYSIEQEISLVRKIMESINNEDEMSATSLINLATLNCLIGDVETGDLLLKEFEDISKRETDARKSIRLFKKHQVAQLRNRRKHIRTFILNTQPILKEQRKKYSFSQAKEVFQMYPREINVLHFEEVFKNKNPINIELCSGYGEWLITKAEEKKDENWVGVELYRDRVYNSWATKIFAGLDNVACVWGDAMNVLMLNIMADSIDNIYLNFPEPPKYENSPTNLFTIQFFFQVARILKLDGVFCLLTDSPIVVNIVNKQFAHSEILRNKFQIQGKTMFEKKLPEGYGTSYFDQLWKNGKINQDRFFMKIKKIM</sequence>
<dbReference type="InterPro" id="IPR011990">
    <property type="entry name" value="TPR-like_helical_dom_sf"/>
</dbReference>
<dbReference type="Gene3D" id="3.40.50.150">
    <property type="entry name" value="Vaccinia Virus protein VP39"/>
    <property type="match status" value="1"/>
</dbReference>
<keyword evidence="9" id="KW-1185">Reference proteome</keyword>
<dbReference type="PANTHER" id="PTHR23417">
    <property type="entry name" value="3-DEOXY-D-MANNO-OCTULOSONIC-ACID TRANSFERASE/TRNA GUANINE-N 7 - -METHYLTRANSFERASE"/>
    <property type="match status" value="1"/>
</dbReference>
<dbReference type="EC" id="2.1.1.33" evidence="2"/>
<proteinExistence type="predicted"/>
<dbReference type="PANTHER" id="PTHR23417:SF14">
    <property type="entry name" value="PENTACOTRIPEPTIDE-REPEAT REGION OF PRORP DOMAIN-CONTAINING PROTEIN"/>
    <property type="match status" value="1"/>
</dbReference>
<comment type="catalytic activity">
    <reaction evidence="1">
        <text>guanosine(46) in tRNA + S-adenosyl-L-methionine = N(7)-methylguanosine(46) in tRNA + S-adenosyl-L-homocysteine</text>
        <dbReference type="Rhea" id="RHEA:42708"/>
        <dbReference type="Rhea" id="RHEA-COMP:10188"/>
        <dbReference type="Rhea" id="RHEA-COMP:10189"/>
        <dbReference type="ChEBI" id="CHEBI:57856"/>
        <dbReference type="ChEBI" id="CHEBI:59789"/>
        <dbReference type="ChEBI" id="CHEBI:74269"/>
        <dbReference type="ChEBI" id="CHEBI:74480"/>
        <dbReference type="EC" id="2.1.1.33"/>
    </reaction>
</comment>
<organism evidence="8 9">
    <name type="scientific">Entamoeba nuttalli</name>
    <dbReference type="NCBI Taxonomy" id="412467"/>
    <lineage>
        <taxon>Eukaryota</taxon>
        <taxon>Amoebozoa</taxon>
        <taxon>Evosea</taxon>
        <taxon>Archamoebae</taxon>
        <taxon>Mastigamoebida</taxon>
        <taxon>Entamoebidae</taxon>
        <taxon>Entamoeba</taxon>
    </lineage>
</organism>
<evidence type="ECO:0000256" key="4">
    <source>
        <dbReference type="ARBA" id="ARBA00022679"/>
    </source>
</evidence>
<name>A0ABQ0DV23_9EUKA</name>
<protein>
    <recommendedName>
        <fullName evidence="2">tRNA (guanine(46)-N(7))-methyltransferase</fullName>
        <ecNumber evidence="2">2.1.1.33</ecNumber>
    </recommendedName>
</protein>
<evidence type="ECO:0000313" key="9">
    <source>
        <dbReference type="Proteomes" id="UP001628156"/>
    </source>
</evidence>
<dbReference type="EMBL" id="BAAFRS010000302">
    <property type="protein sequence ID" value="GAB1226691.1"/>
    <property type="molecule type" value="Genomic_DNA"/>
</dbReference>
<keyword evidence="3" id="KW-0489">Methyltransferase</keyword>
<dbReference type="Gene3D" id="1.25.40.10">
    <property type="entry name" value="Tetratricopeptide repeat domain"/>
    <property type="match status" value="1"/>
</dbReference>
<dbReference type="Proteomes" id="UP001628156">
    <property type="component" value="Unassembled WGS sequence"/>
</dbReference>